<comment type="caution">
    <text evidence="6">The sequence shown here is derived from an EMBL/GenBank/DDBJ whole genome shotgun (WGS) entry which is preliminary data.</text>
</comment>
<evidence type="ECO:0000256" key="3">
    <source>
        <dbReference type="ARBA" id="ARBA00022679"/>
    </source>
</evidence>
<dbReference type="Pfam" id="PF01555">
    <property type="entry name" value="N6_N4_Mtase"/>
    <property type="match status" value="1"/>
</dbReference>
<accession>A0ABP4WIP9</accession>
<dbReference type="InterPro" id="IPR002941">
    <property type="entry name" value="DNA_methylase_N4/N6"/>
</dbReference>
<keyword evidence="7" id="KW-1185">Reference proteome</keyword>
<comment type="similarity">
    <text evidence="1">Belongs to the N(4)/N(6)-methyltransferase family.</text>
</comment>
<organism evidence="6 7">
    <name type="scientific">Nostocoides vanveenii</name>
    <dbReference type="NCBI Taxonomy" id="330835"/>
    <lineage>
        <taxon>Bacteria</taxon>
        <taxon>Bacillati</taxon>
        <taxon>Actinomycetota</taxon>
        <taxon>Actinomycetes</taxon>
        <taxon>Micrococcales</taxon>
        <taxon>Intrasporangiaceae</taxon>
        <taxon>Nostocoides</taxon>
    </lineage>
</organism>
<dbReference type="EMBL" id="BAAAPN010000032">
    <property type="protein sequence ID" value="GAA1753829.1"/>
    <property type="molecule type" value="Genomic_DNA"/>
</dbReference>
<keyword evidence="2" id="KW-0489">Methyltransferase</keyword>
<dbReference type="RefSeq" id="WP_344063553.1">
    <property type="nucleotide sequence ID" value="NZ_BAAAPN010000032.1"/>
</dbReference>
<feature type="domain" description="DNA methylase N-4/N-6" evidence="5">
    <location>
        <begin position="22"/>
        <end position="348"/>
    </location>
</feature>
<dbReference type="InterPro" id="IPR029063">
    <property type="entry name" value="SAM-dependent_MTases_sf"/>
</dbReference>
<proteinExistence type="inferred from homology"/>
<dbReference type="InterPro" id="IPR002052">
    <property type="entry name" value="DNA_methylase_N6_adenine_CS"/>
</dbReference>
<sequence>MPATVLHGNCLELLPTIPDGSVDAVVTDPPYGLSDITAKQTVQALTAWLSGDRDFLPAAKGFMGHDWDGFVPPPAVFDELLRVLKPGGHMAVFGSPRTMDLLGMSVRLAGFELRDTLAWLYGSGMPKTTPLKRQFAKRGDDITATHFHGHATGLRPGFEPILLARKPFTGSALDNLVAHGTGALDIASARIPFTSDADRQETTTKNRHGDFGTQHGLNSVYGDYAMLGVRSNYSADGRWPSNVVLDEGSAAQLDAANPINTAAQAGVSRFFYCARASASERPSTPDGTAHVTVKPLALMQWLVDLVAPPGIAHILDPYAGSGTTGEAALRSGHDVTLIEREAAFLPLIQLRLDRTSNAA</sequence>
<evidence type="ECO:0000313" key="7">
    <source>
        <dbReference type="Proteomes" id="UP001501475"/>
    </source>
</evidence>
<keyword evidence="4" id="KW-0949">S-adenosyl-L-methionine</keyword>
<gene>
    <name evidence="6" type="ORF">GCM10009810_12110</name>
</gene>
<evidence type="ECO:0000256" key="1">
    <source>
        <dbReference type="ARBA" id="ARBA00006594"/>
    </source>
</evidence>
<dbReference type="Proteomes" id="UP001501475">
    <property type="component" value="Unassembled WGS sequence"/>
</dbReference>
<evidence type="ECO:0000313" key="6">
    <source>
        <dbReference type="EMBL" id="GAA1753829.1"/>
    </source>
</evidence>
<dbReference type="PROSITE" id="PS00092">
    <property type="entry name" value="N6_MTASE"/>
    <property type="match status" value="1"/>
</dbReference>
<dbReference type="InterPro" id="IPR002295">
    <property type="entry name" value="N4/N6-MTase_EcoPI_Mod-like"/>
</dbReference>
<dbReference type="PRINTS" id="PR00506">
    <property type="entry name" value="D21N6MTFRASE"/>
</dbReference>
<evidence type="ECO:0000256" key="4">
    <source>
        <dbReference type="ARBA" id="ARBA00022691"/>
    </source>
</evidence>
<dbReference type="SUPFAM" id="SSF53335">
    <property type="entry name" value="S-adenosyl-L-methionine-dependent methyltransferases"/>
    <property type="match status" value="1"/>
</dbReference>
<evidence type="ECO:0000259" key="5">
    <source>
        <dbReference type="Pfam" id="PF01555"/>
    </source>
</evidence>
<evidence type="ECO:0000256" key="2">
    <source>
        <dbReference type="ARBA" id="ARBA00022603"/>
    </source>
</evidence>
<dbReference type="Gene3D" id="3.40.50.150">
    <property type="entry name" value="Vaccinia Virus protein VP39"/>
    <property type="match status" value="1"/>
</dbReference>
<keyword evidence="3" id="KW-0808">Transferase</keyword>
<protein>
    <recommendedName>
        <fullName evidence="5">DNA methylase N-4/N-6 domain-containing protein</fullName>
    </recommendedName>
</protein>
<name>A0ABP4WIP9_9MICO</name>
<reference evidence="7" key="1">
    <citation type="journal article" date="2019" name="Int. J. Syst. Evol. Microbiol.">
        <title>The Global Catalogue of Microorganisms (GCM) 10K type strain sequencing project: providing services to taxonomists for standard genome sequencing and annotation.</title>
        <authorList>
            <consortium name="The Broad Institute Genomics Platform"/>
            <consortium name="The Broad Institute Genome Sequencing Center for Infectious Disease"/>
            <person name="Wu L."/>
            <person name="Ma J."/>
        </authorList>
    </citation>
    <scope>NUCLEOTIDE SEQUENCE [LARGE SCALE GENOMIC DNA]</scope>
    <source>
        <strain evidence="7">JCM 15591</strain>
    </source>
</reference>